<dbReference type="InterPro" id="IPR029017">
    <property type="entry name" value="Enolase-like_N"/>
</dbReference>
<dbReference type="SFLD" id="SFLDF00009">
    <property type="entry name" value="o-succinylbenzoate_synthase"/>
    <property type="match status" value="1"/>
</dbReference>
<dbReference type="InterPro" id="IPR036849">
    <property type="entry name" value="Enolase-like_C_sf"/>
</dbReference>
<evidence type="ECO:0000259" key="1">
    <source>
        <dbReference type="SMART" id="SM00922"/>
    </source>
</evidence>
<dbReference type="Gene3D" id="3.20.20.120">
    <property type="entry name" value="Enolase-like C-terminal domain"/>
    <property type="match status" value="1"/>
</dbReference>
<comment type="caution">
    <text evidence="2">The sequence shown here is derived from an EMBL/GenBank/DDBJ whole genome shotgun (WGS) entry which is preliminary data.</text>
</comment>
<dbReference type="Pfam" id="PF13378">
    <property type="entry name" value="MR_MLE_C"/>
    <property type="match status" value="1"/>
</dbReference>
<dbReference type="AlphaFoldDB" id="A0A2K3PB63"/>
<gene>
    <name evidence="2" type="ORF">L195_g009115</name>
</gene>
<dbReference type="SFLD" id="SFLDS00001">
    <property type="entry name" value="Enolase"/>
    <property type="match status" value="1"/>
</dbReference>
<dbReference type="SUPFAM" id="SSF51604">
    <property type="entry name" value="Enolase C-terminal domain-like"/>
    <property type="match status" value="1"/>
</dbReference>
<organism evidence="2 3">
    <name type="scientific">Trifolium pratense</name>
    <name type="common">Red clover</name>
    <dbReference type="NCBI Taxonomy" id="57577"/>
    <lineage>
        <taxon>Eukaryota</taxon>
        <taxon>Viridiplantae</taxon>
        <taxon>Streptophyta</taxon>
        <taxon>Embryophyta</taxon>
        <taxon>Tracheophyta</taxon>
        <taxon>Spermatophyta</taxon>
        <taxon>Magnoliopsida</taxon>
        <taxon>eudicotyledons</taxon>
        <taxon>Gunneridae</taxon>
        <taxon>Pentapetalae</taxon>
        <taxon>rosids</taxon>
        <taxon>fabids</taxon>
        <taxon>Fabales</taxon>
        <taxon>Fabaceae</taxon>
        <taxon>Papilionoideae</taxon>
        <taxon>50 kb inversion clade</taxon>
        <taxon>NPAAA clade</taxon>
        <taxon>Hologalegina</taxon>
        <taxon>IRL clade</taxon>
        <taxon>Trifolieae</taxon>
        <taxon>Trifolium</taxon>
    </lineage>
</organism>
<dbReference type="SMART" id="SM00922">
    <property type="entry name" value="MR_MLE"/>
    <property type="match status" value="1"/>
</dbReference>
<reference evidence="2 3" key="1">
    <citation type="journal article" date="2014" name="Am. J. Bot.">
        <title>Genome assembly and annotation for red clover (Trifolium pratense; Fabaceae).</title>
        <authorList>
            <person name="Istvanek J."/>
            <person name="Jaros M."/>
            <person name="Krenek A."/>
            <person name="Repkova J."/>
        </authorList>
    </citation>
    <scope>NUCLEOTIDE SEQUENCE [LARGE SCALE GENOMIC DNA]</scope>
    <source>
        <strain evidence="3">cv. Tatra</strain>
        <tissue evidence="2">Young leaves</tissue>
    </source>
</reference>
<dbReference type="InterPro" id="IPR013342">
    <property type="entry name" value="Mandelate_racemase_C"/>
</dbReference>
<dbReference type="InterPro" id="IPR029065">
    <property type="entry name" value="Enolase_C-like"/>
</dbReference>
<reference evidence="2 3" key="2">
    <citation type="journal article" date="2017" name="Front. Plant Sci.">
        <title>Gene Classification and Mining of Molecular Markers Useful in Red Clover (Trifolium pratense) Breeding.</title>
        <authorList>
            <person name="Istvanek J."/>
            <person name="Dluhosova J."/>
            <person name="Dluhos P."/>
            <person name="Patkova L."/>
            <person name="Nedelnik J."/>
            <person name="Repkova J."/>
        </authorList>
    </citation>
    <scope>NUCLEOTIDE SEQUENCE [LARGE SCALE GENOMIC DNA]</scope>
    <source>
        <strain evidence="3">cv. Tatra</strain>
        <tissue evidence="2">Young leaves</tissue>
    </source>
</reference>
<feature type="non-terminal residue" evidence="2">
    <location>
        <position position="627"/>
    </location>
</feature>
<accession>A0A2K3PB63</accession>
<dbReference type="Proteomes" id="UP000236291">
    <property type="component" value="Unassembled WGS sequence"/>
</dbReference>
<dbReference type="Gene3D" id="3.30.390.10">
    <property type="entry name" value="Enolase-like, N-terminal domain"/>
    <property type="match status" value="1"/>
</dbReference>
<evidence type="ECO:0000313" key="2">
    <source>
        <dbReference type="EMBL" id="PNY12484.1"/>
    </source>
</evidence>
<dbReference type="PANTHER" id="PTHR42916">
    <property type="entry name" value="2-SUCCINYL-5-ENOLPYRUVYL-6-HYDROXY-3-CYCLOHEXENE-1-CARBOXYLATE SYNTHASE"/>
    <property type="match status" value="1"/>
</dbReference>
<evidence type="ECO:0000313" key="3">
    <source>
        <dbReference type="Proteomes" id="UP000236291"/>
    </source>
</evidence>
<protein>
    <submittedName>
        <fullName evidence="2">Protein PHYLLO chloroplastic-like</fullName>
    </submittedName>
</protein>
<proteinExistence type="predicted"/>
<dbReference type="EMBL" id="ASHM01005319">
    <property type="protein sequence ID" value="PNY12484.1"/>
    <property type="molecule type" value="Genomic_DNA"/>
</dbReference>
<feature type="domain" description="Mandelate racemase/muconate lactonizing enzyme C-terminal" evidence="1">
    <location>
        <begin position="348"/>
        <end position="444"/>
    </location>
</feature>
<name>A0A2K3PB63_TRIPR</name>
<dbReference type="SFLD" id="SFLDG00180">
    <property type="entry name" value="muconate_cycloisomerase"/>
    <property type="match status" value="1"/>
</dbReference>
<dbReference type="PANTHER" id="PTHR42916:SF1">
    <property type="entry name" value="PROTEIN PHYLLO, CHLOROPLASTIC"/>
    <property type="match status" value="1"/>
</dbReference>
<dbReference type="Gene3D" id="3.40.50.970">
    <property type="match status" value="1"/>
</dbReference>
<dbReference type="STRING" id="57577.A0A2K3PB63"/>
<sequence>MTILVVNNHGGAIFSVLPLADKVDHSIMHQYFYTSHNISIRELCLAHRKSRSLKIEYYNVFIFPLCGCREWKQSVIIVVDTLDKLEQRDALFGGTNLVGNKNLGSSSVKHLHVKTKAELEEALYVAQHENMDCMVEIESSIDANANFHRFALSAPSTSASVVDNCKEFYREGFILSLILEDGSVGFGEVAPLEIHKENLVDAEYQLRFLIHAMEQVDISSLVSLLKGSFSYWIWNELGILVVPARTPTIKSTGTEGQYDHVVQCPCQAVIVCFQGVSTVRSVLLSVHPPSSIFPSVRCGLEMAILNAIANSKGSNLLDILHPSTNENNKCEKSLEVQICALLDSNESAAEVANVAAALVKEGFSAIKLKVARDRDPVQDGMFVQEVRKKVGCQIIIRVDANRNWTFEEAMKFASLAKDCNLQYIEEPVQDEDDILKFCEESGLPVALDETIDKIQENPLEKLVKFTHPGIVAVVIKPSVVGGFENAALIAQWAHQLGKMAVVSSAFESSLSLAAYTQFSSYLEIQRLSTFKLFDVKAAPSVAHGLGTYRWLKEDITPNPLLISHNPRSGLVEASVDNASRLLRNFQVDQDVICHTIAEEKVCRYQLNVEHNNLSCSFEVIETGLKTN</sequence>